<dbReference type="STRING" id="665118.SAMN02983003_0416"/>
<dbReference type="OrthoDB" id="7801681at2"/>
<accession>A0A1K2HT77</accession>
<name>A0A1K2HT77_9HYPH</name>
<protein>
    <recommendedName>
        <fullName evidence="4">Porin</fullName>
    </recommendedName>
</protein>
<feature type="chain" id="PRO_5012001261" description="Porin" evidence="1">
    <location>
        <begin position="23"/>
        <end position="502"/>
    </location>
</feature>
<dbReference type="AlphaFoldDB" id="A0A1K2HT77"/>
<feature type="signal peptide" evidence="1">
    <location>
        <begin position="1"/>
        <end position="22"/>
    </location>
</feature>
<dbReference type="RefSeq" id="WP_143145617.1">
    <property type="nucleotide sequence ID" value="NZ_FPKU01000001.1"/>
</dbReference>
<dbReference type="Proteomes" id="UP000183447">
    <property type="component" value="Unassembled WGS sequence"/>
</dbReference>
<keyword evidence="3" id="KW-1185">Reference proteome</keyword>
<reference evidence="2 3" key="1">
    <citation type="submission" date="2016-11" db="EMBL/GenBank/DDBJ databases">
        <authorList>
            <person name="Jaros S."/>
            <person name="Januszkiewicz K."/>
            <person name="Wedrychowicz H."/>
        </authorList>
    </citation>
    <scope>NUCLEOTIDE SEQUENCE [LARGE SCALE GENOMIC DNA]</scope>
    <source>
        <strain evidence="2 3">ATCC 23634</strain>
    </source>
</reference>
<keyword evidence="1" id="KW-0732">Signal</keyword>
<gene>
    <name evidence="2" type="ORF">SAMN02983003_0416</name>
</gene>
<evidence type="ECO:0000256" key="1">
    <source>
        <dbReference type="SAM" id="SignalP"/>
    </source>
</evidence>
<dbReference type="EMBL" id="FPKU01000001">
    <property type="protein sequence ID" value="SFZ81287.1"/>
    <property type="molecule type" value="Genomic_DNA"/>
</dbReference>
<sequence>MKIRSLLLGSVAAAGLSTGAFAADLGVLTSLDVCDALGISGLTLSSDSNCLSITGGVSYEFTWGDYGGDTTVYFGNIGRGNTNVITGGSRYLGDDGPDFDEDADLGLDWDNRVEAWLKLTAAAASDFGTAKAIIGFRQYQHTRVRNEVTVFDPNDSYEGWRAGPQDFEGSLGWGDNLPLELDEAYVSIGDSTVIMAGLRRHGINGSIANVDDDAAFTLVQPFHSSTVTGSGVLIEGGKDDLRFGGAAIQVVSDLGNGFSVGAALENIDNSQYAVAPSMTASNNAANAGTLLGVINYKGDGVTAHVTGGAFGVLDADVNNYFVHAGATGTFDNFRVRGAFGYESDLASTGADDAVWNALVSAEATFDIFKLAAAFDYADGDAVDEQYGVALSAAFTVTDTVGINLLGRWAHNENVVAAEADTYHVAAQLVASVTESIKLTGEVGGYFNDGGFAVTGQADTDSIYYGSLEAAWAPGGGYTASIKGEVNSVEAYRATFKAAKSFQ</sequence>
<evidence type="ECO:0000313" key="3">
    <source>
        <dbReference type="Proteomes" id="UP000183447"/>
    </source>
</evidence>
<evidence type="ECO:0008006" key="4">
    <source>
        <dbReference type="Google" id="ProtNLM"/>
    </source>
</evidence>
<evidence type="ECO:0000313" key="2">
    <source>
        <dbReference type="EMBL" id="SFZ81287.1"/>
    </source>
</evidence>
<organism evidence="2 3">
    <name type="scientific">Devosia enhydra</name>
    <dbReference type="NCBI Taxonomy" id="665118"/>
    <lineage>
        <taxon>Bacteria</taxon>
        <taxon>Pseudomonadati</taxon>
        <taxon>Pseudomonadota</taxon>
        <taxon>Alphaproteobacteria</taxon>
        <taxon>Hyphomicrobiales</taxon>
        <taxon>Devosiaceae</taxon>
        <taxon>Devosia</taxon>
    </lineage>
</organism>
<proteinExistence type="predicted"/>